<reference evidence="4 5" key="1">
    <citation type="journal article" date="2011" name="Int. J. Syst. Evol. Microbiol.">
        <title>Zhongshania antarctica gen. nov., sp. nov. and Zhongshania guokunii sp. nov., gammaproteobacteria respectively isolated from coastal attached (fast) ice and surface seawater of the Antarctic.</title>
        <authorList>
            <person name="Li H.J."/>
            <person name="Zhang X.Y."/>
            <person name="Chen C.X."/>
            <person name="Zhang Y.J."/>
            <person name="Gao Z.M."/>
            <person name="Yu Y."/>
            <person name="Chen X.L."/>
            <person name="Chen B."/>
            <person name="Zhang Y.Z."/>
        </authorList>
    </citation>
    <scope>NUCLEOTIDE SEQUENCE [LARGE SCALE GENOMIC DNA]</scope>
    <source>
        <strain evidence="4 5">ZS6-22T</strain>
    </source>
</reference>
<name>A0ABV3U7E2_9GAMM</name>
<dbReference type="EMBL" id="JBFRYA010000011">
    <property type="protein sequence ID" value="MEX1669885.1"/>
    <property type="molecule type" value="Genomic_DNA"/>
</dbReference>
<sequence>MLKGIIIDLITPTHVNGAPDYETLETLVDWHVDNASHALIVGSANHQAEILNIEERTELLRRAIWQADQRISIIADLGDKVNEQTFEYANIADECGASALLISIPAAAGLSQSRMLETIREIANLAKRPLLVRANLDNPNVGSSNTVTELARISGVSGFVDSSANTEHSQELLSLKLPSGFGLYAGHDASACQQILMGYNGSVSIVANVNPAQMQKLFNLAQAGDRAGALALDRHLQALYAALLEDPNSTPLKWALIEMGCIPEGEHPPSLSQASDYSALRRALRAAQVSI</sequence>
<dbReference type="PANTHER" id="PTHR12128:SF66">
    <property type="entry name" value="4-HYDROXY-2-OXOGLUTARATE ALDOLASE, MITOCHONDRIAL"/>
    <property type="match status" value="1"/>
</dbReference>
<accession>A0ABV3U7E2</accession>
<dbReference type="SMART" id="SM01130">
    <property type="entry name" value="DHDPS"/>
    <property type="match status" value="1"/>
</dbReference>
<gene>
    <name evidence="4" type="ORF">AB4876_13270</name>
</gene>
<evidence type="ECO:0000313" key="4">
    <source>
        <dbReference type="EMBL" id="MEX1669885.1"/>
    </source>
</evidence>
<dbReference type="PIRSF" id="PIRSF001365">
    <property type="entry name" value="DHDPS"/>
    <property type="match status" value="1"/>
</dbReference>
<proteinExistence type="inferred from homology"/>
<evidence type="ECO:0000256" key="3">
    <source>
        <dbReference type="PIRNR" id="PIRNR001365"/>
    </source>
</evidence>
<dbReference type="InterPro" id="IPR002220">
    <property type="entry name" value="DapA-like"/>
</dbReference>
<dbReference type="RefSeq" id="WP_368382259.1">
    <property type="nucleotide sequence ID" value="NZ_JBFRYA010000011.1"/>
</dbReference>
<evidence type="ECO:0000313" key="5">
    <source>
        <dbReference type="Proteomes" id="UP001557485"/>
    </source>
</evidence>
<dbReference type="PANTHER" id="PTHR12128">
    <property type="entry name" value="DIHYDRODIPICOLINATE SYNTHASE"/>
    <property type="match status" value="1"/>
</dbReference>
<dbReference type="Proteomes" id="UP001557485">
    <property type="component" value="Unassembled WGS sequence"/>
</dbReference>
<dbReference type="Gene3D" id="3.20.20.70">
    <property type="entry name" value="Aldolase class I"/>
    <property type="match status" value="1"/>
</dbReference>
<keyword evidence="5" id="KW-1185">Reference proteome</keyword>
<protein>
    <submittedName>
        <fullName evidence="4">Dihydrodipicolinate synthase family protein</fullName>
    </submittedName>
</protein>
<keyword evidence="2 3" id="KW-0456">Lyase</keyword>
<dbReference type="Pfam" id="PF00701">
    <property type="entry name" value="DHDPS"/>
    <property type="match status" value="1"/>
</dbReference>
<organism evidence="4 5">
    <name type="scientific">Zhongshania guokunii</name>
    <dbReference type="NCBI Taxonomy" id="641783"/>
    <lineage>
        <taxon>Bacteria</taxon>
        <taxon>Pseudomonadati</taxon>
        <taxon>Pseudomonadota</taxon>
        <taxon>Gammaproteobacteria</taxon>
        <taxon>Cellvibrionales</taxon>
        <taxon>Spongiibacteraceae</taxon>
        <taxon>Zhongshania</taxon>
    </lineage>
</organism>
<dbReference type="SUPFAM" id="SSF51569">
    <property type="entry name" value="Aldolase"/>
    <property type="match status" value="1"/>
</dbReference>
<comment type="similarity">
    <text evidence="1 3">Belongs to the DapA family.</text>
</comment>
<evidence type="ECO:0000256" key="2">
    <source>
        <dbReference type="ARBA" id="ARBA00023239"/>
    </source>
</evidence>
<dbReference type="InterPro" id="IPR013785">
    <property type="entry name" value="Aldolase_TIM"/>
</dbReference>
<evidence type="ECO:0000256" key="1">
    <source>
        <dbReference type="ARBA" id="ARBA00007592"/>
    </source>
</evidence>
<comment type="caution">
    <text evidence="4">The sequence shown here is derived from an EMBL/GenBank/DDBJ whole genome shotgun (WGS) entry which is preliminary data.</text>
</comment>